<comment type="caution">
    <text evidence="2">The sequence shown here is derived from an EMBL/GenBank/DDBJ whole genome shotgun (WGS) entry which is preliminary data.</text>
</comment>
<sequence>SMSDDLAKTIQDKLRERYTEE</sequence>
<organism evidence="2">
    <name type="scientific">marine sediment metagenome</name>
    <dbReference type="NCBI Taxonomy" id="412755"/>
    <lineage>
        <taxon>unclassified sequences</taxon>
        <taxon>metagenomes</taxon>
        <taxon>ecological metagenomes</taxon>
    </lineage>
</organism>
<evidence type="ECO:0000313" key="2">
    <source>
        <dbReference type="EMBL" id="KKN20061.1"/>
    </source>
</evidence>
<accession>A0A0F9R449</accession>
<name>A0A0F9R449_9ZZZZ</name>
<dbReference type="EMBL" id="LAZR01003276">
    <property type="protein sequence ID" value="KKN20061.1"/>
    <property type="molecule type" value="Genomic_DNA"/>
</dbReference>
<evidence type="ECO:0000256" key="1">
    <source>
        <dbReference type="SAM" id="MobiDB-lite"/>
    </source>
</evidence>
<dbReference type="AlphaFoldDB" id="A0A0F9R449"/>
<reference evidence="2" key="1">
    <citation type="journal article" date="2015" name="Nature">
        <title>Complex archaea that bridge the gap between prokaryotes and eukaryotes.</title>
        <authorList>
            <person name="Spang A."/>
            <person name="Saw J.H."/>
            <person name="Jorgensen S.L."/>
            <person name="Zaremba-Niedzwiedzka K."/>
            <person name="Martijn J."/>
            <person name="Lind A.E."/>
            <person name="van Eijk R."/>
            <person name="Schleper C."/>
            <person name="Guy L."/>
            <person name="Ettema T.J."/>
        </authorList>
    </citation>
    <scope>NUCLEOTIDE SEQUENCE</scope>
</reference>
<proteinExistence type="predicted"/>
<gene>
    <name evidence="2" type="ORF">LCGC14_0939550</name>
</gene>
<feature type="region of interest" description="Disordered" evidence="1">
    <location>
        <begin position="1"/>
        <end position="21"/>
    </location>
</feature>
<protein>
    <submittedName>
        <fullName evidence="2">Uncharacterized protein</fullName>
    </submittedName>
</protein>
<feature type="non-terminal residue" evidence="2">
    <location>
        <position position="1"/>
    </location>
</feature>